<dbReference type="AlphaFoldDB" id="A0A9P3PDV4"/>
<comment type="caution">
    <text evidence="1">The sequence shown here is derived from an EMBL/GenBank/DDBJ whole genome shotgun (WGS) entry which is preliminary data.</text>
</comment>
<name>A0A9P3PDV4_LYOSH</name>
<dbReference type="EMBL" id="BRPK01000001">
    <property type="protein sequence ID" value="GLB33674.1"/>
    <property type="molecule type" value="Genomic_DNA"/>
</dbReference>
<reference evidence="1" key="1">
    <citation type="submission" date="2022-07" db="EMBL/GenBank/DDBJ databases">
        <title>The genome of Lyophyllum shimeji provides insight into the initial evolution of ectomycorrhizal fungal genome.</title>
        <authorList>
            <person name="Kobayashi Y."/>
            <person name="Shibata T."/>
            <person name="Hirakawa H."/>
            <person name="Shigenobu S."/>
            <person name="Nishiyama T."/>
            <person name="Yamada A."/>
            <person name="Hasebe M."/>
            <person name="Kawaguchi M."/>
        </authorList>
    </citation>
    <scope>NUCLEOTIDE SEQUENCE</scope>
    <source>
        <strain evidence="1">AT787</strain>
    </source>
</reference>
<evidence type="ECO:0000313" key="2">
    <source>
        <dbReference type="Proteomes" id="UP001063166"/>
    </source>
</evidence>
<dbReference type="Proteomes" id="UP001063166">
    <property type="component" value="Unassembled WGS sequence"/>
</dbReference>
<keyword evidence="2" id="KW-1185">Reference proteome</keyword>
<sequence>MRVIVSTQAHFVPPVFLDLCTAVFLHRFASRSCCPASAIVLAPAALGVFGAAPDGKCRALAQFGRRHLIMKSRRRVTRDGGASILVLES</sequence>
<organism evidence="1 2">
    <name type="scientific">Lyophyllum shimeji</name>
    <name type="common">Hon-shimeji</name>
    <name type="synonym">Tricholoma shimeji</name>
    <dbReference type="NCBI Taxonomy" id="47721"/>
    <lineage>
        <taxon>Eukaryota</taxon>
        <taxon>Fungi</taxon>
        <taxon>Dikarya</taxon>
        <taxon>Basidiomycota</taxon>
        <taxon>Agaricomycotina</taxon>
        <taxon>Agaricomycetes</taxon>
        <taxon>Agaricomycetidae</taxon>
        <taxon>Agaricales</taxon>
        <taxon>Tricholomatineae</taxon>
        <taxon>Lyophyllaceae</taxon>
        <taxon>Lyophyllum</taxon>
    </lineage>
</organism>
<proteinExistence type="predicted"/>
<accession>A0A9P3PDV4</accession>
<evidence type="ECO:0000313" key="1">
    <source>
        <dbReference type="EMBL" id="GLB33674.1"/>
    </source>
</evidence>
<gene>
    <name evidence="1" type="ORF">LshimejAT787_0105580</name>
</gene>
<dbReference type="OrthoDB" id="2316594at2759"/>
<protein>
    <submittedName>
        <fullName evidence="1">AAA-like domain containing protein</fullName>
    </submittedName>
</protein>